<dbReference type="PANTHER" id="PTHR43491:SF1">
    <property type="entry name" value="UDP-N-ACETYL-D-MANNOSAMINE DEHYDROGENASE"/>
    <property type="match status" value="1"/>
</dbReference>
<dbReference type="InterPro" id="IPR014026">
    <property type="entry name" value="UDP-Glc/GDP-Man_DH_dimer"/>
</dbReference>
<dbReference type="SMART" id="SM00984">
    <property type="entry name" value="UDPG_MGDP_dh_C"/>
    <property type="match status" value="1"/>
</dbReference>
<reference evidence="5" key="1">
    <citation type="submission" date="2014-07" db="EMBL/GenBank/DDBJ databases">
        <authorList>
            <person name="Urmite Genomes Urmite Genomes"/>
        </authorList>
    </citation>
    <scope>NUCLEOTIDE SEQUENCE</scope>
    <source>
        <strain evidence="5">11W110_air</strain>
    </source>
</reference>
<dbReference type="Pfam" id="PF03721">
    <property type="entry name" value="UDPG_MGDP_dh_N"/>
    <property type="match status" value="1"/>
</dbReference>
<comment type="similarity">
    <text evidence="3">Belongs to the UDP-glucose/GDP-mannose dehydrogenase family.</text>
</comment>
<dbReference type="Pfam" id="PF03720">
    <property type="entry name" value="UDPG_MGDP_dh_C"/>
    <property type="match status" value="1"/>
</dbReference>
<dbReference type="GO" id="GO:0016616">
    <property type="term" value="F:oxidoreductase activity, acting on the CH-OH group of donors, NAD or NADP as acceptor"/>
    <property type="evidence" value="ECO:0007669"/>
    <property type="project" value="InterPro"/>
</dbReference>
<dbReference type="InterPro" id="IPR001732">
    <property type="entry name" value="UDP-Glc/GDP-Man_DH_N"/>
</dbReference>
<dbReference type="InterPro" id="IPR008927">
    <property type="entry name" value="6-PGluconate_DH-like_C_sf"/>
</dbReference>
<dbReference type="SUPFAM" id="SSF52413">
    <property type="entry name" value="UDP-glucose/GDP-mannose dehydrogenase C-terminal domain"/>
    <property type="match status" value="1"/>
</dbReference>
<dbReference type="Gene3D" id="3.40.50.720">
    <property type="entry name" value="NAD(P)-binding Rossmann-like Domain"/>
    <property type="match status" value="2"/>
</dbReference>
<evidence type="ECO:0000259" key="4">
    <source>
        <dbReference type="SMART" id="SM00984"/>
    </source>
</evidence>
<dbReference type="AlphaFoldDB" id="A0A078MUF8"/>
<sequence length="439" mass="45810">MGDHMNTPTSDAAAGFGTGETAPSAITVAVIGLGYIGLPTAAILASNGAAVIGVDVNTATVDAVNEGRVPFAEPDLGVFVAGAVSTGALRAQTGTPPADAYIVAVPTPFNADRSADLSYVDAAAAAIAPQLRGGELVILESTSPPGTTRRMADVILAARPDLSLDGSGGRPAVLFVHCPERVLPGRIMVELVTNDRIVGGLTPEASAAAAALYSRFCQGSIHQTEATTAEMAKLVENSYRDVNIAFANELSVISENLGVDVWELIELANHHPRVNILQPGPGVGGHCIAVDPWFIVAADPENSRLIRTAREVNDAKPARVVASILEAAEGSEAPVVAALGLAFKANVDDVRESPAVAIVRSLAEQRPDIQVLVGSPHATVLPRELAELPNVSIAETDKAIAEADVVALLVDHDVFREIRREQLAGKRIIDTRGFWRAWA</sequence>
<name>A0A078MUF8_9MICC</name>
<dbReference type="NCBIfam" id="TIGR03026">
    <property type="entry name" value="NDP-sugDHase"/>
    <property type="match status" value="1"/>
</dbReference>
<dbReference type="SUPFAM" id="SSF48179">
    <property type="entry name" value="6-phosphogluconate dehydrogenase C-terminal domain-like"/>
    <property type="match status" value="1"/>
</dbReference>
<dbReference type="GO" id="GO:0000271">
    <property type="term" value="P:polysaccharide biosynthetic process"/>
    <property type="evidence" value="ECO:0007669"/>
    <property type="project" value="InterPro"/>
</dbReference>
<feature type="domain" description="UDP-glucose/GDP-mannose dehydrogenase C-terminal" evidence="4">
    <location>
        <begin position="337"/>
        <end position="437"/>
    </location>
</feature>
<dbReference type="InterPro" id="IPR036291">
    <property type="entry name" value="NAD(P)-bd_dom_sf"/>
</dbReference>
<dbReference type="NCBIfam" id="NF008286">
    <property type="entry name" value="PRK11064.1"/>
    <property type="match status" value="1"/>
</dbReference>
<evidence type="ECO:0000256" key="1">
    <source>
        <dbReference type="ARBA" id="ARBA00023002"/>
    </source>
</evidence>
<keyword evidence="2" id="KW-0520">NAD</keyword>
<keyword evidence="1" id="KW-0560">Oxidoreductase</keyword>
<dbReference type="InterPro" id="IPR014027">
    <property type="entry name" value="UDP-Glc/GDP-Man_DH_C"/>
</dbReference>
<dbReference type="PIRSF" id="PIRSF500136">
    <property type="entry name" value="UDP_ManNAc_DH"/>
    <property type="match status" value="1"/>
</dbReference>
<evidence type="ECO:0000313" key="5">
    <source>
        <dbReference type="EMBL" id="CEA08461.1"/>
    </source>
</evidence>
<gene>
    <name evidence="5" type="primary">wbpA</name>
    <name evidence="5" type="ORF">BN1051_01809</name>
</gene>
<protein>
    <submittedName>
        <fullName evidence="5">UDP-N-acetyl-D-glucosamine 6-dehydrogenase</fullName>
    </submittedName>
</protein>
<dbReference type="GO" id="GO:0051287">
    <property type="term" value="F:NAD binding"/>
    <property type="evidence" value="ECO:0007669"/>
    <property type="project" value="InterPro"/>
</dbReference>
<evidence type="ECO:0000256" key="3">
    <source>
        <dbReference type="PIRNR" id="PIRNR000124"/>
    </source>
</evidence>
<dbReference type="InterPro" id="IPR028359">
    <property type="entry name" value="UDP_ManNAc/GlcNAc_DH"/>
</dbReference>
<dbReference type="GO" id="GO:0016628">
    <property type="term" value="F:oxidoreductase activity, acting on the CH-CH group of donors, NAD or NADP as acceptor"/>
    <property type="evidence" value="ECO:0007669"/>
    <property type="project" value="InterPro"/>
</dbReference>
<dbReference type="InterPro" id="IPR017476">
    <property type="entry name" value="UDP-Glc/GDP-Man"/>
</dbReference>
<evidence type="ECO:0000256" key="2">
    <source>
        <dbReference type="ARBA" id="ARBA00023027"/>
    </source>
</evidence>
<dbReference type="PIRSF" id="PIRSF000124">
    <property type="entry name" value="UDPglc_GDPman_dh"/>
    <property type="match status" value="1"/>
</dbReference>
<dbReference type="EMBL" id="LN483070">
    <property type="protein sequence ID" value="CEA08461.1"/>
    <property type="molecule type" value="Genomic_DNA"/>
</dbReference>
<organism evidence="5">
    <name type="scientific">Arthrobacter saudimassiliensis</name>
    <dbReference type="NCBI Taxonomy" id="1461584"/>
    <lineage>
        <taxon>Bacteria</taxon>
        <taxon>Bacillati</taxon>
        <taxon>Actinomycetota</taxon>
        <taxon>Actinomycetes</taxon>
        <taxon>Micrococcales</taxon>
        <taxon>Micrococcaceae</taxon>
        <taxon>Arthrobacter</taxon>
    </lineage>
</organism>
<dbReference type="PATRIC" id="fig|1461584.3.peg.1790"/>
<proteinExistence type="inferred from homology"/>
<dbReference type="InterPro" id="IPR036220">
    <property type="entry name" value="UDP-Glc/GDP-Man_DH_C_sf"/>
</dbReference>
<accession>A0A078MUF8</accession>
<dbReference type="SUPFAM" id="SSF51735">
    <property type="entry name" value="NAD(P)-binding Rossmann-fold domains"/>
    <property type="match status" value="1"/>
</dbReference>
<dbReference type="Pfam" id="PF00984">
    <property type="entry name" value="UDPG_MGDP_dh"/>
    <property type="match status" value="1"/>
</dbReference>
<dbReference type="PANTHER" id="PTHR43491">
    <property type="entry name" value="UDP-N-ACETYL-D-MANNOSAMINE DEHYDROGENASE"/>
    <property type="match status" value="1"/>
</dbReference>